<keyword evidence="4" id="KW-1185">Reference proteome</keyword>
<evidence type="ECO:0000256" key="1">
    <source>
        <dbReference type="SAM" id="MobiDB-lite"/>
    </source>
</evidence>
<evidence type="ECO:0000256" key="2">
    <source>
        <dbReference type="SAM" id="SignalP"/>
    </source>
</evidence>
<evidence type="ECO:0000313" key="4">
    <source>
        <dbReference type="Proteomes" id="UP000019335"/>
    </source>
</evidence>
<feature type="region of interest" description="Disordered" evidence="1">
    <location>
        <begin position="27"/>
        <end position="73"/>
    </location>
</feature>
<accession>W7T1U4</accession>
<evidence type="ECO:0000313" key="3">
    <source>
        <dbReference type="EMBL" id="EWM20717.1"/>
    </source>
</evidence>
<name>W7T1U4_9STRA</name>
<feature type="signal peptide" evidence="2">
    <location>
        <begin position="1"/>
        <end position="27"/>
    </location>
</feature>
<sequence length="168" mass="17963">MNGCRRGRDLSRLLLLMTLTTLILITGMPRPPVPKPREGAEQRNGTKNGSSAGHNKNHHEAQEQKLQHQTLPPILPPPVVMKSGMGVVGGNKSQKEEDMVAEREALHKLHYGTLVSLLQDDALEVRIGLNSAGMSESSLPSLASGGMEGGRKGGQEGGREVARLHAIG</sequence>
<reference evidence="3 4" key="1">
    <citation type="journal article" date="2014" name="Mol. Plant">
        <title>Chromosome Scale Genome Assembly and Transcriptome Profiling of Nannochloropsis gaditana in Nitrogen Depletion.</title>
        <authorList>
            <person name="Corteggiani Carpinelli E."/>
            <person name="Telatin A."/>
            <person name="Vitulo N."/>
            <person name="Forcato C."/>
            <person name="D'Angelo M."/>
            <person name="Schiavon R."/>
            <person name="Vezzi A."/>
            <person name="Giacometti G.M."/>
            <person name="Morosinotto T."/>
            <person name="Valle G."/>
        </authorList>
    </citation>
    <scope>NUCLEOTIDE SEQUENCE [LARGE SCALE GENOMIC DNA]</scope>
    <source>
        <strain evidence="3 4">B-31</strain>
    </source>
</reference>
<gene>
    <name evidence="3" type="ORF">Naga_100385g5</name>
</gene>
<comment type="caution">
    <text evidence="3">The sequence shown here is derived from an EMBL/GenBank/DDBJ whole genome shotgun (WGS) entry which is preliminary data.</text>
</comment>
<keyword evidence="2" id="KW-0732">Signal</keyword>
<dbReference type="Proteomes" id="UP000019335">
    <property type="component" value="Unassembled WGS sequence"/>
</dbReference>
<dbReference type="EMBL" id="AZIL01002851">
    <property type="protein sequence ID" value="EWM20717.1"/>
    <property type="molecule type" value="Genomic_DNA"/>
</dbReference>
<feature type="compositionally biased region" description="Basic and acidic residues" evidence="1">
    <location>
        <begin position="149"/>
        <end position="158"/>
    </location>
</feature>
<protein>
    <submittedName>
        <fullName evidence="3">Uncharacterized protein</fullName>
    </submittedName>
</protein>
<feature type="chain" id="PRO_5004903213" evidence="2">
    <location>
        <begin position="28"/>
        <end position="168"/>
    </location>
</feature>
<proteinExistence type="predicted"/>
<feature type="region of interest" description="Disordered" evidence="1">
    <location>
        <begin position="135"/>
        <end position="158"/>
    </location>
</feature>
<feature type="compositionally biased region" description="Polar residues" evidence="1">
    <location>
        <begin position="43"/>
        <end position="54"/>
    </location>
</feature>
<dbReference type="AlphaFoldDB" id="W7T1U4"/>
<organism evidence="3 4">
    <name type="scientific">Nannochloropsis gaditana</name>
    <dbReference type="NCBI Taxonomy" id="72520"/>
    <lineage>
        <taxon>Eukaryota</taxon>
        <taxon>Sar</taxon>
        <taxon>Stramenopiles</taxon>
        <taxon>Ochrophyta</taxon>
        <taxon>Eustigmatophyceae</taxon>
        <taxon>Eustigmatales</taxon>
        <taxon>Monodopsidaceae</taxon>
        <taxon>Nannochloropsis</taxon>
    </lineage>
</organism>